<evidence type="ECO:0000313" key="6">
    <source>
        <dbReference type="Proteomes" id="UP000049855"/>
    </source>
</evidence>
<organism evidence="5 6">
    <name type="scientific">Sporomusa ovata</name>
    <dbReference type="NCBI Taxonomy" id="2378"/>
    <lineage>
        <taxon>Bacteria</taxon>
        <taxon>Bacillati</taxon>
        <taxon>Bacillota</taxon>
        <taxon>Negativicutes</taxon>
        <taxon>Selenomonadales</taxon>
        <taxon>Sporomusaceae</taxon>
        <taxon>Sporomusa</taxon>
    </lineage>
</organism>
<accession>A0A0U1L1Q1</accession>
<evidence type="ECO:0000256" key="2">
    <source>
        <dbReference type="ARBA" id="ARBA00023136"/>
    </source>
</evidence>
<feature type="region of interest" description="Disordered" evidence="3">
    <location>
        <begin position="527"/>
        <end position="547"/>
    </location>
</feature>
<evidence type="ECO:0000313" key="5">
    <source>
        <dbReference type="EMBL" id="CQR73592.1"/>
    </source>
</evidence>
<dbReference type="GO" id="GO:0009847">
    <property type="term" value="P:spore germination"/>
    <property type="evidence" value="ECO:0007669"/>
    <property type="project" value="InterPro"/>
</dbReference>
<feature type="transmembrane region" description="Helical" evidence="4">
    <location>
        <begin position="463"/>
        <end position="485"/>
    </location>
</feature>
<dbReference type="AlphaFoldDB" id="A0A0U1L1Q1"/>
<dbReference type="RefSeq" id="WP_021170865.1">
    <property type="nucleotide sequence ID" value="NZ_CTRP01000014.1"/>
</dbReference>
<proteinExistence type="inferred from homology"/>
<keyword evidence="2 4" id="KW-0472">Membrane</keyword>
<dbReference type="Proteomes" id="UP000049855">
    <property type="component" value="Unassembled WGS sequence"/>
</dbReference>
<keyword evidence="4" id="KW-0812">Transmembrane</keyword>
<gene>
    <name evidence="5" type="ORF">SpAn4DRAFT_0054</name>
</gene>
<reference evidence="6" key="1">
    <citation type="submission" date="2015-03" db="EMBL/GenBank/DDBJ databases">
        <authorList>
            <person name="Nijsse Bart"/>
        </authorList>
    </citation>
    <scope>NUCLEOTIDE SEQUENCE [LARGE SCALE GENOMIC DNA]</scope>
</reference>
<keyword evidence="4" id="KW-1133">Transmembrane helix</keyword>
<comment type="similarity">
    <text evidence="1">Belongs to the GerABKA family.</text>
</comment>
<evidence type="ECO:0000256" key="3">
    <source>
        <dbReference type="SAM" id="MobiDB-lite"/>
    </source>
</evidence>
<dbReference type="EMBL" id="CTRP01000014">
    <property type="protein sequence ID" value="CQR73592.1"/>
    <property type="molecule type" value="Genomic_DNA"/>
</dbReference>
<dbReference type="PANTHER" id="PTHR22550:SF5">
    <property type="entry name" value="LEUCINE ZIPPER PROTEIN 4"/>
    <property type="match status" value="1"/>
</dbReference>
<protein>
    <submittedName>
        <fullName evidence="5">Spore germination protein GerKA</fullName>
    </submittedName>
</protein>
<evidence type="ECO:0000256" key="4">
    <source>
        <dbReference type="SAM" id="Phobius"/>
    </source>
</evidence>
<dbReference type="InterPro" id="IPR004995">
    <property type="entry name" value="Spore_Ger"/>
</dbReference>
<dbReference type="PANTHER" id="PTHR22550">
    <property type="entry name" value="SPORE GERMINATION PROTEIN"/>
    <property type="match status" value="1"/>
</dbReference>
<feature type="transmembrane region" description="Helical" evidence="4">
    <location>
        <begin position="428"/>
        <end position="451"/>
    </location>
</feature>
<sequence>MYSNEKDPCLSEHAIAAKFKKLKSFIAHAQEVAQDTEAVVRSLREQNIDPTTYSLTSDLAVNLRHLQELVGNSDDVQIREFFLAALKRKAALVFIEGMIDKELLNRHVIEKLMIMVPNAPYVSDELTYLKNTLLGVVSFSEVFQIEEAVEAVLSGETILLVEGISALVRIDSRKLEYRAISESPTESSLQAARDAFIESLSINITLLRRRIKDPNLIVKKFTLGARSKTAVAIVFIQGIANPGLSLEVERRLTKINVEAFANIGLLQGLMEDHPYSLFPTMLSTERPDKTVAALVEGKVAILMDTSPFALLAPAVFSDFFQVSDDYSEKWAVASLIRFTRYVSALIAVATPALFVAITTFHPGLLPTPLTVTIATARQGIPFPALLEALIMEAFLEILQEAGVRLPKPIGPAVSIVGGLVIGEATVRAGFISAPMVIVIALTAIASFNIANYRINLIVRLCRVPLMLLSSALGMVGVMLGLLAIVGHLSVLESFGVAYLGPLIPKNTGSLSDSKDALVVAPPLKMGERPDYLQSVDGKQLPDNGGQN</sequence>
<name>A0A0U1L1Q1_9FIRM</name>
<feature type="transmembrane region" description="Helical" evidence="4">
    <location>
        <begin position="338"/>
        <end position="360"/>
    </location>
</feature>
<dbReference type="GO" id="GO:0016020">
    <property type="term" value="C:membrane"/>
    <property type="evidence" value="ECO:0007669"/>
    <property type="project" value="InterPro"/>
</dbReference>
<dbReference type="PIRSF" id="PIRSF005690">
    <property type="entry name" value="GerBA"/>
    <property type="match status" value="1"/>
</dbReference>
<evidence type="ECO:0000256" key="1">
    <source>
        <dbReference type="ARBA" id="ARBA00005278"/>
    </source>
</evidence>
<dbReference type="InterPro" id="IPR050768">
    <property type="entry name" value="UPF0353/GerABKA_families"/>
</dbReference>
<keyword evidence="6" id="KW-1185">Reference proteome</keyword>
<dbReference type="Pfam" id="PF03323">
    <property type="entry name" value="GerA"/>
    <property type="match status" value="1"/>
</dbReference>